<keyword evidence="1" id="KW-0175">Coiled coil</keyword>
<accession>A0AAV9Y1U9</accession>
<dbReference type="Proteomes" id="UP001311799">
    <property type="component" value="Unassembled WGS sequence"/>
</dbReference>
<protein>
    <submittedName>
        <fullName evidence="2">Uncharacterized protein</fullName>
    </submittedName>
</protein>
<sequence length="638" mass="74171">MNDYDSQSTVEDVSEWAEHIEDVIDELQRNYKIIQTEMSCLVEKLQVVNQKQKNNFTSRRVIIPRRRIGKNYYYPNINGNNENNWNSNPKGMCNNCYNMQNQKGHIMLNDKNSSCNGNNIIDEEYIDELIKKKLSILESSILEKLQRTCNNNHIEFQRNLTDLKIQESITETTVKDIAIELQELALEVKDIKKINNENKYNFNTILNNENHENVNNINESKNISLCDKKVNNDQVSVNNVCYCSSSCSSSSSLCSCSSCYDSGANESCISTRKLDEAKYEQIESTVKILRDIFIEEDNLVCIDGKLNNIEQDNIILLRQMFKDNIKILTEKRFQSLEDSITEIRNKNTKYEKANELIINDMKKLINDELMNKNSSDNKIINLENNINNILIDISNIQNEALNIGNNSKKEIIRCEEELNERINIVEKELIGRSELIKEAIRELNDEYKNIKERQDNESISLFGNELLNHIGDKLLNIKELITYISQDLFNNEDKLQRQIKKNSLNIQELRNNCSEFEKYTDNTINEIENSMKEFRTQTISILSSIYDIVNNNGNFDEKTEHFQIKDCFEQSKNNIELERLLIQPKFVSYPKNVISNNTSSNDIGSISMESTKNMNHNSNSLFKTIPPNAYYINKINPN</sequence>
<comment type="caution">
    <text evidence="2">The sequence shown here is derived from an EMBL/GenBank/DDBJ whole genome shotgun (WGS) entry which is preliminary data.</text>
</comment>
<name>A0AAV9Y1U9_9CRYT</name>
<evidence type="ECO:0000313" key="2">
    <source>
        <dbReference type="EMBL" id="KAK6590921.1"/>
    </source>
</evidence>
<dbReference type="AlphaFoldDB" id="A0AAV9Y1U9"/>
<organism evidence="2 3">
    <name type="scientific">Cryptosporidium xiaoi</name>
    <dbReference type="NCBI Taxonomy" id="659607"/>
    <lineage>
        <taxon>Eukaryota</taxon>
        <taxon>Sar</taxon>
        <taxon>Alveolata</taxon>
        <taxon>Apicomplexa</taxon>
        <taxon>Conoidasida</taxon>
        <taxon>Coccidia</taxon>
        <taxon>Eucoccidiorida</taxon>
        <taxon>Eimeriorina</taxon>
        <taxon>Cryptosporidiidae</taxon>
        <taxon>Cryptosporidium</taxon>
    </lineage>
</organism>
<evidence type="ECO:0000256" key="1">
    <source>
        <dbReference type="SAM" id="Coils"/>
    </source>
</evidence>
<keyword evidence="3" id="KW-1185">Reference proteome</keyword>
<feature type="coiled-coil region" evidence="1">
    <location>
        <begin position="333"/>
        <end position="399"/>
    </location>
</feature>
<gene>
    <name evidence="2" type="ORF">RS030_111840</name>
</gene>
<proteinExistence type="predicted"/>
<feature type="coiled-coil region" evidence="1">
    <location>
        <begin position="433"/>
        <end position="460"/>
    </location>
</feature>
<evidence type="ECO:0000313" key="3">
    <source>
        <dbReference type="Proteomes" id="UP001311799"/>
    </source>
</evidence>
<reference evidence="2 3" key="1">
    <citation type="submission" date="2023-10" db="EMBL/GenBank/DDBJ databases">
        <title>Comparative genomics analysis reveals potential genetic determinants of host preference in Cryptosporidium xiaoi.</title>
        <authorList>
            <person name="Xiao L."/>
            <person name="Li J."/>
        </authorList>
    </citation>
    <scope>NUCLEOTIDE SEQUENCE [LARGE SCALE GENOMIC DNA]</scope>
    <source>
        <strain evidence="2 3">52996</strain>
    </source>
</reference>
<dbReference type="EMBL" id="JAWDEY010000002">
    <property type="protein sequence ID" value="KAK6590921.1"/>
    <property type="molecule type" value="Genomic_DNA"/>
</dbReference>
<feature type="coiled-coil region" evidence="1">
    <location>
        <begin position="17"/>
        <end position="44"/>
    </location>
</feature>